<sequence length="308" mass="35151">MSWLPCGNAKGPKSVSELLHDEDWVRAYINRLWGWTLVTLCTRRSNLKAFWAENSPDQIDNIRLYLKNVGEASIPASPWSVVTQAITGVCTWLVQGILSVLSALGLLHPMLLLGHPLVERLTEAWVQHQVCRLKKHRWISMPDHEGYVLELHNSEYARTEECWTLPPADKCFDSSTALTFIYANPPIVVKIFLEPGCYEQERKAYEKLASLSRSKSFPVLYASGRVVDNEQPFLILSNEGERVDTVTESDKTALEPIIEQMHSVGVWHNDLHARNVLRNRKGELRIVDFGAASFHDRGKDRWKEDFMG</sequence>
<evidence type="ECO:0008006" key="3">
    <source>
        <dbReference type="Google" id="ProtNLM"/>
    </source>
</evidence>
<organism evidence="1 2">
    <name type="scientific">Coprinellus micaceus</name>
    <name type="common">Glistening ink-cap mushroom</name>
    <name type="synonym">Coprinus micaceus</name>
    <dbReference type="NCBI Taxonomy" id="71717"/>
    <lineage>
        <taxon>Eukaryota</taxon>
        <taxon>Fungi</taxon>
        <taxon>Dikarya</taxon>
        <taxon>Basidiomycota</taxon>
        <taxon>Agaricomycotina</taxon>
        <taxon>Agaricomycetes</taxon>
        <taxon>Agaricomycetidae</taxon>
        <taxon>Agaricales</taxon>
        <taxon>Agaricineae</taxon>
        <taxon>Psathyrellaceae</taxon>
        <taxon>Coprinellus</taxon>
    </lineage>
</organism>
<protein>
    <recommendedName>
        <fullName evidence="3">Protein kinase domain-containing protein</fullName>
    </recommendedName>
</protein>
<gene>
    <name evidence="1" type="ORF">FA13DRAFT_2180</name>
</gene>
<dbReference type="AlphaFoldDB" id="A0A4Y7U0U6"/>
<proteinExistence type="predicted"/>
<dbReference type="InterPro" id="IPR011009">
    <property type="entry name" value="Kinase-like_dom_sf"/>
</dbReference>
<dbReference type="EMBL" id="QPFP01000001">
    <property type="protein sequence ID" value="TEB39449.1"/>
    <property type="molecule type" value="Genomic_DNA"/>
</dbReference>
<accession>A0A4Y7U0U6</accession>
<dbReference type="STRING" id="71717.A0A4Y7U0U6"/>
<evidence type="ECO:0000313" key="2">
    <source>
        <dbReference type="Proteomes" id="UP000298030"/>
    </source>
</evidence>
<dbReference type="Pfam" id="PF06293">
    <property type="entry name" value="Kdo"/>
    <property type="match status" value="1"/>
</dbReference>
<dbReference type="OrthoDB" id="427969at2759"/>
<reference evidence="1 2" key="1">
    <citation type="journal article" date="2019" name="Nat. Ecol. Evol.">
        <title>Megaphylogeny resolves global patterns of mushroom evolution.</title>
        <authorList>
            <person name="Varga T."/>
            <person name="Krizsan K."/>
            <person name="Foldi C."/>
            <person name="Dima B."/>
            <person name="Sanchez-Garcia M."/>
            <person name="Sanchez-Ramirez S."/>
            <person name="Szollosi G.J."/>
            <person name="Szarkandi J.G."/>
            <person name="Papp V."/>
            <person name="Albert L."/>
            <person name="Andreopoulos W."/>
            <person name="Angelini C."/>
            <person name="Antonin V."/>
            <person name="Barry K.W."/>
            <person name="Bougher N.L."/>
            <person name="Buchanan P."/>
            <person name="Buyck B."/>
            <person name="Bense V."/>
            <person name="Catcheside P."/>
            <person name="Chovatia M."/>
            <person name="Cooper J."/>
            <person name="Damon W."/>
            <person name="Desjardin D."/>
            <person name="Finy P."/>
            <person name="Geml J."/>
            <person name="Haridas S."/>
            <person name="Hughes K."/>
            <person name="Justo A."/>
            <person name="Karasinski D."/>
            <person name="Kautmanova I."/>
            <person name="Kiss B."/>
            <person name="Kocsube S."/>
            <person name="Kotiranta H."/>
            <person name="LaButti K.M."/>
            <person name="Lechner B.E."/>
            <person name="Liimatainen K."/>
            <person name="Lipzen A."/>
            <person name="Lukacs Z."/>
            <person name="Mihaltcheva S."/>
            <person name="Morgado L.N."/>
            <person name="Niskanen T."/>
            <person name="Noordeloos M.E."/>
            <person name="Ohm R.A."/>
            <person name="Ortiz-Santana B."/>
            <person name="Ovrebo C."/>
            <person name="Racz N."/>
            <person name="Riley R."/>
            <person name="Savchenko A."/>
            <person name="Shiryaev A."/>
            <person name="Soop K."/>
            <person name="Spirin V."/>
            <person name="Szebenyi C."/>
            <person name="Tomsovsky M."/>
            <person name="Tulloss R.E."/>
            <person name="Uehling J."/>
            <person name="Grigoriev I.V."/>
            <person name="Vagvolgyi C."/>
            <person name="Papp T."/>
            <person name="Martin F.M."/>
            <person name="Miettinen O."/>
            <person name="Hibbett D.S."/>
            <person name="Nagy L.G."/>
        </authorList>
    </citation>
    <scope>NUCLEOTIDE SEQUENCE [LARGE SCALE GENOMIC DNA]</scope>
    <source>
        <strain evidence="1 2">FP101781</strain>
    </source>
</reference>
<comment type="caution">
    <text evidence="1">The sequence shown here is derived from an EMBL/GenBank/DDBJ whole genome shotgun (WGS) entry which is preliminary data.</text>
</comment>
<keyword evidence="2" id="KW-1185">Reference proteome</keyword>
<name>A0A4Y7U0U6_COPMI</name>
<dbReference type="SUPFAM" id="SSF56112">
    <property type="entry name" value="Protein kinase-like (PK-like)"/>
    <property type="match status" value="1"/>
</dbReference>
<dbReference type="Proteomes" id="UP000298030">
    <property type="component" value="Unassembled WGS sequence"/>
</dbReference>
<evidence type="ECO:0000313" key="1">
    <source>
        <dbReference type="EMBL" id="TEB39449.1"/>
    </source>
</evidence>
<dbReference type="Gene3D" id="1.10.510.10">
    <property type="entry name" value="Transferase(Phosphotransferase) domain 1"/>
    <property type="match status" value="1"/>
</dbReference>